<evidence type="ECO:0000313" key="2">
    <source>
        <dbReference type="EMBL" id="KAG7057939.1"/>
    </source>
</evidence>
<dbReference type="AlphaFoldDB" id="A0A9P7UHC8"/>
<organism evidence="2 3">
    <name type="scientific">Colletotrichum scovillei</name>
    <dbReference type="NCBI Taxonomy" id="1209932"/>
    <lineage>
        <taxon>Eukaryota</taxon>
        <taxon>Fungi</taxon>
        <taxon>Dikarya</taxon>
        <taxon>Ascomycota</taxon>
        <taxon>Pezizomycotina</taxon>
        <taxon>Sordariomycetes</taxon>
        <taxon>Hypocreomycetidae</taxon>
        <taxon>Glomerellales</taxon>
        <taxon>Glomerellaceae</taxon>
        <taxon>Colletotrichum</taxon>
        <taxon>Colletotrichum acutatum species complex</taxon>
    </lineage>
</organism>
<dbReference type="EMBL" id="JAESDN010000001">
    <property type="protein sequence ID" value="KAG7057939.1"/>
    <property type="molecule type" value="Genomic_DNA"/>
</dbReference>
<sequence length="122" mass="13452">MRYAMPPFRTHIARPHRQASGSVIYALFLTETKLDRRVLEGTRGSRVRGNQTRQAGSYATWNPSPRRHKSQGQPRVQAPSILVSLAMEVDCGPDVGSESFLFRLLSRVCGMCVCALCVGSGT</sequence>
<feature type="compositionally biased region" description="Polar residues" evidence="1">
    <location>
        <begin position="48"/>
        <end position="63"/>
    </location>
</feature>
<gene>
    <name evidence="2" type="ORF">JMJ77_005320</name>
</gene>
<feature type="region of interest" description="Disordered" evidence="1">
    <location>
        <begin position="40"/>
        <end position="75"/>
    </location>
</feature>
<evidence type="ECO:0000256" key="1">
    <source>
        <dbReference type="SAM" id="MobiDB-lite"/>
    </source>
</evidence>
<reference evidence="2" key="1">
    <citation type="submission" date="2021-05" db="EMBL/GenBank/DDBJ databases">
        <title>Comparative genomics of three Colletotrichum scovillei strains and genetic complementation revealed genes involved fungal growth and virulence on chili pepper.</title>
        <authorList>
            <person name="Hsieh D.-K."/>
            <person name="Chuang S.-C."/>
            <person name="Chen C.-Y."/>
            <person name="Chao Y.-T."/>
            <person name="Lu M.-Y.J."/>
            <person name="Lee M.-H."/>
            <person name="Shih M.-C."/>
        </authorList>
    </citation>
    <scope>NUCLEOTIDE SEQUENCE</scope>
    <source>
        <strain evidence="2">Coll-153</strain>
    </source>
</reference>
<comment type="caution">
    <text evidence="2">The sequence shown here is derived from an EMBL/GenBank/DDBJ whole genome shotgun (WGS) entry which is preliminary data.</text>
</comment>
<accession>A0A9P7UHC8</accession>
<name>A0A9P7UHC8_9PEZI</name>
<keyword evidence="3" id="KW-1185">Reference proteome</keyword>
<protein>
    <submittedName>
        <fullName evidence="2">Uncharacterized protein</fullName>
    </submittedName>
</protein>
<evidence type="ECO:0000313" key="3">
    <source>
        <dbReference type="Proteomes" id="UP000699042"/>
    </source>
</evidence>
<proteinExistence type="predicted"/>
<dbReference type="Proteomes" id="UP000699042">
    <property type="component" value="Unassembled WGS sequence"/>
</dbReference>